<comment type="caution">
    <text evidence="2">The sequence shown here is derived from an EMBL/GenBank/DDBJ whole genome shotgun (WGS) entry which is preliminary data.</text>
</comment>
<protein>
    <recommendedName>
        <fullName evidence="4">CSN8/PSMD8/EIF3K domain-containing protein</fullName>
    </recommendedName>
</protein>
<dbReference type="PANTHER" id="PTHR39398">
    <property type="entry name" value="YALI0F14311P"/>
    <property type="match status" value="1"/>
</dbReference>
<organism evidence="2 3">
    <name type="scientific">Podospora fimiseda</name>
    <dbReference type="NCBI Taxonomy" id="252190"/>
    <lineage>
        <taxon>Eukaryota</taxon>
        <taxon>Fungi</taxon>
        <taxon>Dikarya</taxon>
        <taxon>Ascomycota</taxon>
        <taxon>Pezizomycotina</taxon>
        <taxon>Sordariomycetes</taxon>
        <taxon>Sordariomycetidae</taxon>
        <taxon>Sordariales</taxon>
        <taxon>Podosporaceae</taxon>
        <taxon>Podospora</taxon>
    </lineage>
</organism>
<evidence type="ECO:0000256" key="1">
    <source>
        <dbReference type="SAM" id="MobiDB-lite"/>
    </source>
</evidence>
<sequence length="315" mass="35137">MQSSRHAQPSSSSSSSFSTHQRRGGRAERGGSSRTQSTHHHLSSRLKPLEIDPLSEYGLPSKGEKRLLSPKTQESYYSKIAERYLAICTDAGDRDNLHQKFSQLQISPSSTSSTPSQTDISLILSSLRKLREAIVASKRRDAFSSQVYLFAIRTGILASSYETYYPALLYLLRSIHPVHNLTSVEFHEVVSYLVLDTACRRGDLASAYALRNKYKIKDAKVDGVLKALVGDNWVLWNKMKRGVDGYRSKIMEFAEGDVKGQTLRALGRAYLSVPLGYLEGATGESWDVLRDKFKVGWELGTDGKVVIRRVQGKTG</sequence>
<reference evidence="2" key="2">
    <citation type="submission" date="2023-05" db="EMBL/GenBank/DDBJ databases">
        <authorList>
            <consortium name="Lawrence Berkeley National Laboratory"/>
            <person name="Steindorff A."/>
            <person name="Hensen N."/>
            <person name="Bonometti L."/>
            <person name="Westerberg I."/>
            <person name="Brannstrom I.O."/>
            <person name="Guillou S."/>
            <person name="Cros-Aarteil S."/>
            <person name="Calhoun S."/>
            <person name="Haridas S."/>
            <person name="Kuo A."/>
            <person name="Mondo S."/>
            <person name="Pangilinan J."/>
            <person name="Riley R."/>
            <person name="Labutti K."/>
            <person name="Andreopoulos B."/>
            <person name="Lipzen A."/>
            <person name="Chen C."/>
            <person name="Yanf M."/>
            <person name="Daum C."/>
            <person name="Ng V."/>
            <person name="Clum A."/>
            <person name="Ohm R."/>
            <person name="Martin F."/>
            <person name="Silar P."/>
            <person name="Natvig D."/>
            <person name="Lalanne C."/>
            <person name="Gautier V."/>
            <person name="Ament-Velasquez S.L."/>
            <person name="Kruys A."/>
            <person name="Hutchinson M.I."/>
            <person name="Powell A.J."/>
            <person name="Barry K."/>
            <person name="Miller A.N."/>
            <person name="Grigoriev I.V."/>
            <person name="Debuchy R."/>
            <person name="Gladieux P."/>
            <person name="Thoren M.H."/>
            <person name="Johannesson H."/>
        </authorList>
    </citation>
    <scope>NUCLEOTIDE SEQUENCE</scope>
    <source>
        <strain evidence="2">CBS 990.96</strain>
    </source>
</reference>
<evidence type="ECO:0000313" key="3">
    <source>
        <dbReference type="Proteomes" id="UP001301958"/>
    </source>
</evidence>
<accession>A0AAN7BQ20</accession>
<name>A0AAN7BQ20_9PEZI</name>
<gene>
    <name evidence="2" type="ORF">QBC38DRAFT_477840</name>
</gene>
<proteinExistence type="predicted"/>
<keyword evidence="3" id="KW-1185">Reference proteome</keyword>
<dbReference type="Proteomes" id="UP001301958">
    <property type="component" value="Unassembled WGS sequence"/>
</dbReference>
<dbReference type="PANTHER" id="PTHR39398:SF1">
    <property type="entry name" value="CSN8_PSMD8_EIF3K DOMAIN-CONTAINING PROTEIN"/>
    <property type="match status" value="1"/>
</dbReference>
<dbReference type="AlphaFoldDB" id="A0AAN7BQ20"/>
<dbReference type="EMBL" id="MU865331">
    <property type="protein sequence ID" value="KAK4227443.1"/>
    <property type="molecule type" value="Genomic_DNA"/>
</dbReference>
<feature type="region of interest" description="Disordered" evidence="1">
    <location>
        <begin position="1"/>
        <end position="72"/>
    </location>
</feature>
<evidence type="ECO:0000313" key="2">
    <source>
        <dbReference type="EMBL" id="KAK4227443.1"/>
    </source>
</evidence>
<reference evidence="2" key="1">
    <citation type="journal article" date="2023" name="Mol. Phylogenet. Evol.">
        <title>Genome-scale phylogeny and comparative genomics of the fungal order Sordariales.</title>
        <authorList>
            <person name="Hensen N."/>
            <person name="Bonometti L."/>
            <person name="Westerberg I."/>
            <person name="Brannstrom I.O."/>
            <person name="Guillou S."/>
            <person name="Cros-Aarteil S."/>
            <person name="Calhoun S."/>
            <person name="Haridas S."/>
            <person name="Kuo A."/>
            <person name="Mondo S."/>
            <person name="Pangilinan J."/>
            <person name="Riley R."/>
            <person name="LaButti K."/>
            <person name="Andreopoulos B."/>
            <person name="Lipzen A."/>
            <person name="Chen C."/>
            <person name="Yan M."/>
            <person name="Daum C."/>
            <person name="Ng V."/>
            <person name="Clum A."/>
            <person name="Steindorff A."/>
            <person name="Ohm R.A."/>
            <person name="Martin F."/>
            <person name="Silar P."/>
            <person name="Natvig D.O."/>
            <person name="Lalanne C."/>
            <person name="Gautier V."/>
            <person name="Ament-Velasquez S.L."/>
            <person name="Kruys A."/>
            <person name="Hutchinson M.I."/>
            <person name="Powell A.J."/>
            <person name="Barry K."/>
            <person name="Miller A.N."/>
            <person name="Grigoriev I.V."/>
            <person name="Debuchy R."/>
            <person name="Gladieux P."/>
            <person name="Hiltunen Thoren M."/>
            <person name="Johannesson H."/>
        </authorList>
    </citation>
    <scope>NUCLEOTIDE SEQUENCE</scope>
    <source>
        <strain evidence="2">CBS 990.96</strain>
    </source>
</reference>
<evidence type="ECO:0008006" key="4">
    <source>
        <dbReference type="Google" id="ProtNLM"/>
    </source>
</evidence>
<feature type="compositionally biased region" description="Low complexity" evidence="1">
    <location>
        <begin position="1"/>
        <end position="18"/>
    </location>
</feature>